<comment type="caution">
    <text evidence="1">The sequence shown here is derived from an EMBL/GenBank/DDBJ whole genome shotgun (WGS) entry which is preliminary data.</text>
</comment>
<sequence>MRSLSSMCRVSWKDRCRNSNVRERCGLKEDVVTGVERGMLRWFARLERVNKSSLTKQIYRANVCDKKAGEGRLRKCYADHIGGILKKGQMLSARNRRAA</sequence>
<gene>
    <name evidence="1" type="ORF">EVAR_85509_1</name>
</gene>
<dbReference type="Proteomes" id="UP000299102">
    <property type="component" value="Unassembled WGS sequence"/>
</dbReference>
<protein>
    <recommendedName>
        <fullName evidence="3">Reverse transcriptase domain-containing protein</fullName>
    </recommendedName>
</protein>
<name>A0A4C1VBM9_EUMVA</name>
<reference evidence="1 2" key="1">
    <citation type="journal article" date="2019" name="Commun. Biol.">
        <title>The bagworm genome reveals a unique fibroin gene that provides high tensile strength.</title>
        <authorList>
            <person name="Kono N."/>
            <person name="Nakamura H."/>
            <person name="Ohtoshi R."/>
            <person name="Tomita M."/>
            <person name="Numata K."/>
            <person name="Arakawa K."/>
        </authorList>
    </citation>
    <scope>NUCLEOTIDE SEQUENCE [LARGE SCALE GENOMIC DNA]</scope>
</reference>
<evidence type="ECO:0008006" key="3">
    <source>
        <dbReference type="Google" id="ProtNLM"/>
    </source>
</evidence>
<proteinExistence type="predicted"/>
<evidence type="ECO:0000313" key="2">
    <source>
        <dbReference type="Proteomes" id="UP000299102"/>
    </source>
</evidence>
<accession>A0A4C1VBM9</accession>
<keyword evidence="2" id="KW-1185">Reference proteome</keyword>
<dbReference type="OrthoDB" id="425681at2759"/>
<organism evidence="1 2">
    <name type="scientific">Eumeta variegata</name>
    <name type="common">Bagworm moth</name>
    <name type="synonym">Eumeta japonica</name>
    <dbReference type="NCBI Taxonomy" id="151549"/>
    <lineage>
        <taxon>Eukaryota</taxon>
        <taxon>Metazoa</taxon>
        <taxon>Ecdysozoa</taxon>
        <taxon>Arthropoda</taxon>
        <taxon>Hexapoda</taxon>
        <taxon>Insecta</taxon>
        <taxon>Pterygota</taxon>
        <taxon>Neoptera</taxon>
        <taxon>Endopterygota</taxon>
        <taxon>Lepidoptera</taxon>
        <taxon>Glossata</taxon>
        <taxon>Ditrysia</taxon>
        <taxon>Tineoidea</taxon>
        <taxon>Psychidae</taxon>
        <taxon>Oiketicinae</taxon>
        <taxon>Eumeta</taxon>
    </lineage>
</organism>
<evidence type="ECO:0000313" key="1">
    <source>
        <dbReference type="EMBL" id="GBP36261.1"/>
    </source>
</evidence>
<dbReference type="AlphaFoldDB" id="A0A4C1VBM9"/>
<dbReference type="EMBL" id="BGZK01000316">
    <property type="protein sequence ID" value="GBP36261.1"/>
    <property type="molecule type" value="Genomic_DNA"/>
</dbReference>